<accession>A0A7J5YRV9</accession>
<comment type="caution">
    <text evidence="1">The sequence shown here is derived from an EMBL/GenBank/DDBJ whole genome shotgun (WGS) entry which is preliminary data.</text>
</comment>
<sequence>MQRSMNQFIAVYNANGDVISNIKYYDGFMGQRIGAISCLAFHPHWEWYPPSLAHSEHHYLNQLWTEEVVGGSPRG</sequence>
<organism evidence="1 2">
    <name type="scientific">Dissostichus mawsoni</name>
    <name type="common">Antarctic cod</name>
    <dbReference type="NCBI Taxonomy" id="36200"/>
    <lineage>
        <taxon>Eukaryota</taxon>
        <taxon>Metazoa</taxon>
        <taxon>Chordata</taxon>
        <taxon>Craniata</taxon>
        <taxon>Vertebrata</taxon>
        <taxon>Euteleostomi</taxon>
        <taxon>Actinopterygii</taxon>
        <taxon>Neopterygii</taxon>
        <taxon>Teleostei</taxon>
        <taxon>Neoteleostei</taxon>
        <taxon>Acanthomorphata</taxon>
        <taxon>Eupercaria</taxon>
        <taxon>Perciformes</taxon>
        <taxon>Notothenioidei</taxon>
        <taxon>Nototheniidae</taxon>
        <taxon>Dissostichus</taxon>
    </lineage>
</organism>
<protein>
    <submittedName>
        <fullName evidence="1">Uncharacterized protein</fullName>
    </submittedName>
</protein>
<dbReference type="EMBL" id="JAAKFY010000009">
    <property type="protein sequence ID" value="KAF3851893.1"/>
    <property type="molecule type" value="Genomic_DNA"/>
</dbReference>
<name>A0A7J5YRV9_DISMA</name>
<proteinExistence type="predicted"/>
<reference evidence="1 2" key="1">
    <citation type="submission" date="2020-03" db="EMBL/GenBank/DDBJ databases">
        <title>Dissostichus mawsoni Genome sequencing and assembly.</title>
        <authorList>
            <person name="Park H."/>
        </authorList>
    </citation>
    <scope>NUCLEOTIDE SEQUENCE [LARGE SCALE GENOMIC DNA]</scope>
    <source>
        <strain evidence="1">DM0001</strain>
        <tissue evidence="1">Muscle</tissue>
    </source>
</reference>
<evidence type="ECO:0000313" key="2">
    <source>
        <dbReference type="Proteomes" id="UP000518266"/>
    </source>
</evidence>
<dbReference type="Proteomes" id="UP000518266">
    <property type="component" value="Unassembled WGS sequence"/>
</dbReference>
<dbReference type="AlphaFoldDB" id="A0A7J5YRV9"/>
<gene>
    <name evidence="1" type="ORF">F7725_005248</name>
</gene>
<dbReference type="OrthoDB" id="10262360at2759"/>
<evidence type="ECO:0000313" key="1">
    <source>
        <dbReference type="EMBL" id="KAF3851893.1"/>
    </source>
</evidence>
<keyword evidence="2" id="KW-1185">Reference proteome</keyword>